<feature type="region of interest" description="Disordered" evidence="1">
    <location>
        <begin position="31"/>
        <end position="50"/>
    </location>
</feature>
<sequence>MDEKKFSFTTEEVAEFFKEINLEALVNSLRLSIDDEKNPRPENTGQGKGN</sequence>
<evidence type="ECO:0000313" key="3">
    <source>
        <dbReference type="Proteomes" id="UP001238155"/>
    </source>
</evidence>
<proteinExistence type="predicted"/>
<dbReference type="AlphaFoldDB" id="A0AAJ6FPL0"/>
<organism evidence="2 3">
    <name type="scientific">Ligilactobacillus animalis</name>
    <dbReference type="NCBI Taxonomy" id="1605"/>
    <lineage>
        <taxon>Bacteria</taxon>
        <taxon>Bacillati</taxon>
        <taxon>Bacillota</taxon>
        <taxon>Bacilli</taxon>
        <taxon>Lactobacillales</taxon>
        <taxon>Lactobacillaceae</taxon>
        <taxon>Ligilactobacillus</taxon>
    </lineage>
</organism>
<reference evidence="2" key="1">
    <citation type="submission" date="2023-04" db="EMBL/GenBank/DDBJ databases">
        <title>Four porcine-derived lactic acid bacteria strains analyses and their evaluation as potential probiotics based on genomics.</title>
        <authorList>
            <person name="Niu D."/>
        </authorList>
    </citation>
    <scope>NUCLEOTIDE SEQUENCE</scope>
    <source>
        <strain evidence="2">ZSB1</strain>
    </source>
</reference>
<gene>
    <name evidence="2" type="ORF">QFF56_03550</name>
</gene>
<feature type="compositionally biased region" description="Polar residues" evidence="1">
    <location>
        <begin position="41"/>
        <end position="50"/>
    </location>
</feature>
<protein>
    <submittedName>
        <fullName evidence="2">Uncharacterized protein</fullName>
    </submittedName>
</protein>
<evidence type="ECO:0000313" key="2">
    <source>
        <dbReference type="EMBL" id="WHQ80772.1"/>
    </source>
</evidence>
<name>A0AAJ6FPL0_9LACO</name>
<dbReference type="EMBL" id="CP123751">
    <property type="protein sequence ID" value="WHQ80772.1"/>
    <property type="molecule type" value="Genomic_DNA"/>
</dbReference>
<evidence type="ECO:0000256" key="1">
    <source>
        <dbReference type="SAM" id="MobiDB-lite"/>
    </source>
</evidence>
<dbReference type="Proteomes" id="UP001238155">
    <property type="component" value="Chromosome"/>
</dbReference>
<accession>A0AAJ6FPL0</accession>
<dbReference type="RefSeq" id="WP_278506401.1">
    <property type="nucleotide sequence ID" value="NZ_CAJKXD010000003.1"/>
</dbReference>